<evidence type="ECO:0000256" key="7">
    <source>
        <dbReference type="ARBA" id="ARBA00022777"/>
    </source>
</evidence>
<protein>
    <submittedName>
        <fullName evidence="14">Two-component system, sensor histidine kinase YesM</fullName>
    </submittedName>
</protein>
<evidence type="ECO:0000256" key="5">
    <source>
        <dbReference type="ARBA" id="ARBA00022692"/>
    </source>
</evidence>
<keyword evidence="7 14" id="KW-0418">Kinase</keyword>
<keyword evidence="6" id="KW-0547">Nucleotide-binding</keyword>
<dbReference type="GO" id="GO:0005524">
    <property type="term" value="F:ATP binding"/>
    <property type="evidence" value="ECO:0007669"/>
    <property type="project" value="UniProtKB-KW"/>
</dbReference>
<accession>A0A1H9UK24</accession>
<dbReference type="PANTHER" id="PTHR34220:SF11">
    <property type="entry name" value="SENSOR PROTEIN KINASE HPTS"/>
    <property type="match status" value="1"/>
</dbReference>
<keyword evidence="4" id="KW-0808">Transferase</keyword>
<dbReference type="OrthoDB" id="1729609at2"/>
<evidence type="ECO:0000313" key="15">
    <source>
        <dbReference type="Proteomes" id="UP000199687"/>
    </source>
</evidence>
<dbReference type="RefSeq" id="WP_089742845.1">
    <property type="nucleotide sequence ID" value="NZ_FOGL01000018.1"/>
</dbReference>
<evidence type="ECO:0000256" key="6">
    <source>
        <dbReference type="ARBA" id="ARBA00022741"/>
    </source>
</evidence>
<evidence type="ECO:0000256" key="11">
    <source>
        <dbReference type="ARBA" id="ARBA00023136"/>
    </source>
</evidence>
<name>A0A1H9UK24_9BACI</name>
<dbReference type="Pfam" id="PF02518">
    <property type="entry name" value="HATPase_c"/>
    <property type="match status" value="1"/>
</dbReference>
<proteinExistence type="predicted"/>
<dbReference type="InterPro" id="IPR050640">
    <property type="entry name" value="Bact_2-comp_sensor_kinase"/>
</dbReference>
<feature type="transmembrane region" description="Helical" evidence="12">
    <location>
        <begin position="291"/>
        <end position="313"/>
    </location>
</feature>
<keyword evidence="5 12" id="KW-0812">Transmembrane</keyword>
<dbReference type="Pfam" id="PF06580">
    <property type="entry name" value="His_kinase"/>
    <property type="match status" value="1"/>
</dbReference>
<evidence type="ECO:0000256" key="3">
    <source>
        <dbReference type="ARBA" id="ARBA00022553"/>
    </source>
</evidence>
<gene>
    <name evidence="14" type="ORF">SAMN04487944_1186</name>
</gene>
<dbReference type="AlphaFoldDB" id="A0A1H9UK24"/>
<evidence type="ECO:0000256" key="2">
    <source>
        <dbReference type="ARBA" id="ARBA00022475"/>
    </source>
</evidence>
<dbReference type="InterPro" id="IPR036890">
    <property type="entry name" value="HATPase_C_sf"/>
</dbReference>
<dbReference type="GO" id="GO:0000155">
    <property type="term" value="F:phosphorelay sensor kinase activity"/>
    <property type="evidence" value="ECO:0007669"/>
    <property type="project" value="InterPro"/>
</dbReference>
<evidence type="ECO:0000256" key="1">
    <source>
        <dbReference type="ARBA" id="ARBA00004651"/>
    </source>
</evidence>
<reference evidence="14 15" key="1">
    <citation type="submission" date="2016-10" db="EMBL/GenBank/DDBJ databases">
        <authorList>
            <person name="de Groot N.N."/>
        </authorList>
    </citation>
    <scope>NUCLEOTIDE SEQUENCE [LARGE SCALE GENOMIC DNA]</scope>
    <source>
        <strain evidence="14 15">CGMCC 1.7727</strain>
    </source>
</reference>
<dbReference type="InterPro" id="IPR003594">
    <property type="entry name" value="HATPase_dom"/>
</dbReference>
<dbReference type="STRING" id="531814.SAMN04487944_1186"/>
<evidence type="ECO:0000256" key="8">
    <source>
        <dbReference type="ARBA" id="ARBA00022840"/>
    </source>
</evidence>
<keyword evidence="10" id="KW-0902">Two-component regulatory system</keyword>
<keyword evidence="3" id="KW-0597">Phosphoprotein</keyword>
<evidence type="ECO:0000256" key="9">
    <source>
        <dbReference type="ARBA" id="ARBA00022989"/>
    </source>
</evidence>
<evidence type="ECO:0000313" key="14">
    <source>
        <dbReference type="EMBL" id="SES09786.1"/>
    </source>
</evidence>
<feature type="transmembrane region" description="Helical" evidence="12">
    <location>
        <begin position="6"/>
        <end position="31"/>
    </location>
</feature>
<dbReference type="EMBL" id="FOGL01000018">
    <property type="protein sequence ID" value="SES09786.1"/>
    <property type="molecule type" value="Genomic_DNA"/>
</dbReference>
<dbReference type="SUPFAM" id="SSF55874">
    <property type="entry name" value="ATPase domain of HSP90 chaperone/DNA topoisomerase II/histidine kinase"/>
    <property type="match status" value="1"/>
</dbReference>
<organism evidence="14 15">
    <name type="scientific">Gracilibacillus ureilyticus</name>
    <dbReference type="NCBI Taxonomy" id="531814"/>
    <lineage>
        <taxon>Bacteria</taxon>
        <taxon>Bacillati</taxon>
        <taxon>Bacillota</taxon>
        <taxon>Bacilli</taxon>
        <taxon>Bacillales</taxon>
        <taxon>Bacillaceae</taxon>
        <taxon>Gracilibacillus</taxon>
    </lineage>
</organism>
<keyword evidence="8" id="KW-0067">ATP-binding</keyword>
<dbReference type="PANTHER" id="PTHR34220">
    <property type="entry name" value="SENSOR HISTIDINE KINASE YPDA"/>
    <property type="match status" value="1"/>
</dbReference>
<keyword evidence="9 12" id="KW-1133">Transmembrane helix</keyword>
<comment type="subcellular location">
    <subcellularLocation>
        <location evidence="1">Cell membrane</location>
        <topology evidence="1">Multi-pass membrane protein</topology>
    </subcellularLocation>
</comment>
<dbReference type="Gene3D" id="3.30.565.10">
    <property type="entry name" value="Histidine kinase-like ATPase, C-terminal domain"/>
    <property type="match status" value="1"/>
</dbReference>
<evidence type="ECO:0000256" key="10">
    <source>
        <dbReference type="ARBA" id="ARBA00023012"/>
    </source>
</evidence>
<keyword evidence="15" id="KW-1185">Reference proteome</keyword>
<keyword evidence="2" id="KW-1003">Cell membrane</keyword>
<sequence length="602" mass="71040">MNKKILFKNIVLFLFPLLIPVFILGSFAIIITDKYMKESISSNNLNTLQQLEQQTNTVLNEMHLLHLDYNWNADMILSLQNILDSNYLTFEQKRNIEYGEGTLRRKEIATPYIHSIYVYYTNRKNRLLTSRSGVTTIDSLYDKSWFTEYNPESKEKEAWIRTRQIAQFPFEKPEPVITIYKNIFKTNAPASEGLIVLNVYQNYFEDLMNELNNYHNQSIFVVDQHDNKLYGNSHSEKWNIHDLLSDNDQETYELEIGNKEYIVNQLYSEEHDLRYFSVIEKRILYYLPNQLRFLTFAFVLLSLLLGVATIYYLSRKNARHVSDIISIINTTKQKEEELIENISFKDNEYQLIVRRILKNYIDQNNLEQELKDKKYQLQSAELLALQNQINPHFLSNTLAVIYWRAMALTGKPNKVTKMLETLTDVLNFSLRIKNHTVTLEEEIKNTKNYLEILSIRSDKAFNVHWDYAEEDKEVKVLKFVLQPIIENCLQHGMDYEKQHPEVQVKIKIRLRHHNIRFTIIDNGQGMNRSNLQKLRHKIDKNQYTTDHIGLANIQKRLSLIFNGNYRFLIRSKKGLGTVVIIEHPVDQDGERLDSESENSTSA</sequence>
<dbReference type="PROSITE" id="PS50109">
    <property type="entry name" value="HIS_KIN"/>
    <property type="match status" value="1"/>
</dbReference>
<evidence type="ECO:0000259" key="13">
    <source>
        <dbReference type="PROSITE" id="PS50109"/>
    </source>
</evidence>
<evidence type="ECO:0000256" key="12">
    <source>
        <dbReference type="SAM" id="Phobius"/>
    </source>
</evidence>
<dbReference type="GO" id="GO:0005886">
    <property type="term" value="C:plasma membrane"/>
    <property type="evidence" value="ECO:0007669"/>
    <property type="project" value="UniProtKB-SubCell"/>
</dbReference>
<dbReference type="InterPro" id="IPR010559">
    <property type="entry name" value="Sig_transdc_His_kin_internal"/>
</dbReference>
<keyword evidence="11 12" id="KW-0472">Membrane</keyword>
<evidence type="ECO:0000256" key="4">
    <source>
        <dbReference type="ARBA" id="ARBA00022679"/>
    </source>
</evidence>
<dbReference type="InterPro" id="IPR005467">
    <property type="entry name" value="His_kinase_dom"/>
</dbReference>
<feature type="domain" description="Histidine kinase" evidence="13">
    <location>
        <begin position="365"/>
        <end position="587"/>
    </location>
</feature>
<dbReference type="Proteomes" id="UP000199687">
    <property type="component" value="Unassembled WGS sequence"/>
</dbReference>